<dbReference type="AlphaFoldDB" id="A0A6J5E211"/>
<dbReference type="EMBL" id="CABVQD010000006">
    <property type="protein sequence ID" value="VWB53327.1"/>
    <property type="molecule type" value="Genomic_DNA"/>
</dbReference>
<keyword evidence="3" id="KW-1185">Reference proteome</keyword>
<gene>
    <name evidence="2" type="ORF">BPA30113_02318</name>
</gene>
<reference evidence="2 3" key="1">
    <citation type="submission" date="2019-09" db="EMBL/GenBank/DDBJ databases">
        <authorList>
            <person name="Depoorter E."/>
        </authorList>
    </citation>
    <scope>NUCLEOTIDE SEQUENCE [LARGE SCALE GENOMIC DNA]</scope>
    <source>
        <strain evidence="2">LMG 30113</strain>
    </source>
</reference>
<dbReference type="RefSeq" id="WP_034198767.1">
    <property type="nucleotide sequence ID" value="NZ_CABVQD010000006.1"/>
</dbReference>
<dbReference type="Proteomes" id="UP000494330">
    <property type="component" value="Unassembled WGS sequence"/>
</dbReference>
<evidence type="ECO:0008006" key="4">
    <source>
        <dbReference type="Google" id="ProtNLM"/>
    </source>
</evidence>
<feature type="chain" id="PRO_5044425586" description="Lipoprotein" evidence="1">
    <location>
        <begin position="29"/>
        <end position="165"/>
    </location>
</feature>
<keyword evidence="1" id="KW-0732">Signal</keyword>
<accession>A0A6J5E211</accession>
<evidence type="ECO:0000313" key="3">
    <source>
        <dbReference type="Proteomes" id="UP000494330"/>
    </source>
</evidence>
<sequence length="165" mass="18683">MLAGNLIAARFCIAIASTVMMLAMPVRAEVPPMSDDQLASQADLIATGYVDSVVEHDEVRYPDEESVERSAVDALVDFFRPRPRLVTAIYTVTMEVQQIDKGALPPGERRLQFTARQNVQTPKHWMGGTNTLRLSLQSGDTIKVYLERNDDQWVLFHHMGLWLRR</sequence>
<evidence type="ECO:0000256" key="1">
    <source>
        <dbReference type="SAM" id="SignalP"/>
    </source>
</evidence>
<proteinExistence type="predicted"/>
<evidence type="ECO:0000313" key="2">
    <source>
        <dbReference type="EMBL" id="VWB53327.1"/>
    </source>
</evidence>
<feature type="signal peptide" evidence="1">
    <location>
        <begin position="1"/>
        <end position="28"/>
    </location>
</feature>
<name>A0A6J5E211_9BURK</name>
<protein>
    <recommendedName>
        <fullName evidence="4">Lipoprotein</fullName>
    </recommendedName>
</protein>
<organism evidence="2 3">
    <name type="scientific">Burkholderia paludis</name>
    <dbReference type="NCBI Taxonomy" id="1506587"/>
    <lineage>
        <taxon>Bacteria</taxon>
        <taxon>Pseudomonadati</taxon>
        <taxon>Pseudomonadota</taxon>
        <taxon>Betaproteobacteria</taxon>
        <taxon>Burkholderiales</taxon>
        <taxon>Burkholderiaceae</taxon>
        <taxon>Burkholderia</taxon>
        <taxon>Burkholderia cepacia complex</taxon>
    </lineage>
</organism>